<feature type="region of interest" description="Disordered" evidence="1">
    <location>
        <begin position="1"/>
        <end position="45"/>
    </location>
</feature>
<evidence type="ECO:0000313" key="3">
    <source>
        <dbReference type="Proteomes" id="UP000265520"/>
    </source>
</evidence>
<dbReference type="EMBL" id="LXQA010808545">
    <property type="protein sequence ID" value="MCI72008.1"/>
    <property type="molecule type" value="Genomic_DNA"/>
</dbReference>
<reference evidence="2 3" key="1">
    <citation type="journal article" date="2018" name="Front. Plant Sci.">
        <title>Red Clover (Trifolium pratense) and Zigzag Clover (T. medium) - A Picture of Genomic Similarities and Differences.</title>
        <authorList>
            <person name="Dluhosova J."/>
            <person name="Istvanek J."/>
            <person name="Nedelnik J."/>
            <person name="Repkova J."/>
        </authorList>
    </citation>
    <scope>NUCLEOTIDE SEQUENCE [LARGE SCALE GENOMIC DNA]</scope>
    <source>
        <strain evidence="3">cv. 10/8</strain>
        <tissue evidence="2">Leaf</tissue>
    </source>
</reference>
<feature type="compositionally biased region" description="Pro residues" evidence="1">
    <location>
        <begin position="1"/>
        <end position="10"/>
    </location>
</feature>
<protein>
    <submittedName>
        <fullName evidence="2">Uncharacterized protein</fullName>
    </submittedName>
</protein>
<dbReference type="AlphaFoldDB" id="A0A392UG92"/>
<keyword evidence="3" id="KW-1185">Reference proteome</keyword>
<evidence type="ECO:0000256" key="1">
    <source>
        <dbReference type="SAM" id="MobiDB-lite"/>
    </source>
</evidence>
<name>A0A392UG92_9FABA</name>
<organism evidence="2 3">
    <name type="scientific">Trifolium medium</name>
    <dbReference type="NCBI Taxonomy" id="97028"/>
    <lineage>
        <taxon>Eukaryota</taxon>
        <taxon>Viridiplantae</taxon>
        <taxon>Streptophyta</taxon>
        <taxon>Embryophyta</taxon>
        <taxon>Tracheophyta</taxon>
        <taxon>Spermatophyta</taxon>
        <taxon>Magnoliopsida</taxon>
        <taxon>eudicotyledons</taxon>
        <taxon>Gunneridae</taxon>
        <taxon>Pentapetalae</taxon>
        <taxon>rosids</taxon>
        <taxon>fabids</taxon>
        <taxon>Fabales</taxon>
        <taxon>Fabaceae</taxon>
        <taxon>Papilionoideae</taxon>
        <taxon>50 kb inversion clade</taxon>
        <taxon>NPAAA clade</taxon>
        <taxon>Hologalegina</taxon>
        <taxon>IRL clade</taxon>
        <taxon>Trifolieae</taxon>
        <taxon>Trifolium</taxon>
    </lineage>
</organism>
<proteinExistence type="predicted"/>
<sequence>SAGTQPPPIPSGSEQAYAGRGRNSDQVRSVAPSVGTTSFPVFSLK</sequence>
<evidence type="ECO:0000313" key="2">
    <source>
        <dbReference type="EMBL" id="MCI72008.1"/>
    </source>
</evidence>
<comment type="caution">
    <text evidence="2">The sequence shown here is derived from an EMBL/GenBank/DDBJ whole genome shotgun (WGS) entry which is preliminary data.</text>
</comment>
<accession>A0A392UG92</accession>
<feature type="non-terminal residue" evidence="2">
    <location>
        <position position="1"/>
    </location>
</feature>
<dbReference type="Proteomes" id="UP000265520">
    <property type="component" value="Unassembled WGS sequence"/>
</dbReference>
<feature type="compositionally biased region" description="Polar residues" evidence="1">
    <location>
        <begin position="34"/>
        <end position="45"/>
    </location>
</feature>